<feature type="compositionally biased region" description="Low complexity" evidence="1">
    <location>
        <begin position="677"/>
        <end position="688"/>
    </location>
</feature>
<reference evidence="3 4" key="1">
    <citation type="submission" date="2011-04" db="EMBL/GenBank/DDBJ databases">
        <title>Complete sequence of Cellulomonas fimi ATCC 484.</title>
        <authorList>
            <consortium name="US DOE Joint Genome Institute"/>
            <person name="Lucas S."/>
            <person name="Han J."/>
            <person name="Lapidus A."/>
            <person name="Cheng J.-F."/>
            <person name="Goodwin L."/>
            <person name="Pitluck S."/>
            <person name="Peters L."/>
            <person name="Chertkov O."/>
            <person name="Detter J.C."/>
            <person name="Han C."/>
            <person name="Tapia R."/>
            <person name="Land M."/>
            <person name="Hauser L."/>
            <person name="Kyrpides N."/>
            <person name="Ivanova N."/>
            <person name="Ovchinnikova G."/>
            <person name="Pagani I."/>
            <person name="Mead D."/>
            <person name="Brumm P."/>
            <person name="Woyke T."/>
        </authorList>
    </citation>
    <scope>NUCLEOTIDE SEQUENCE [LARGE SCALE GENOMIC DNA]</scope>
    <source>
        <strain evidence="4">ATCC 484 / DSM 20113 / JCM 1341 / NBRC 15513 / NCIMB 8980 / NCTC 7547</strain>
    </source>
</reference>
<accession>F4GYS4</accession>
<feature type="region of interest" description="Disordered" evidence="1">
    <location>
        <begin position="871"/>
        <end position="896"/>
    </location>
</feature>
<dbReference type="HOGENOM" id="CLU_013420_0_0_11"/>
<keyword evidence="4" id="KW-1185">Reference proteome</keyword>
<dbReference type="InterPro" id="IPR032830">
    <property type="entry name" value="XPB/Ssl2_N"/>
</dbReference>
<feature type="compositionally biased region" description="Basic and acidic residues" evidence="1">
    <location>
        <begin position="726"/>
        <end position="736"/>
    </location>
</feature>
<dbReference type="KEGG" id="cfi:Celf_0653"/>
<protein>
    <recommendedName>
        <fullName evidence="2">Helicase XPB/Ssl2 N-terminal domain-containing protein</fullName>
    </recommendedName>
</protein>
<feature type="compositionally biased region" description="Gly residues" evidence="1">
    <location>
        <begin position="460"/>
        <end position="472"/>
    </location>
</feature>
<feature type="region of interest" description="Disordered" evidence="1">
    <location>
        <begin position="677"/>
        <end position="696"/>
    </location>
</feature>
<evidence type="ECO:0000256" key="1">
    <source>
        <dbReference type="SAM" id="MobiDB-lite"/>
    </source>
</evidence>
<dbReference type="RefSeq" id="WP_013769822.1">
    <property type="nucleotide sequence ID" value="NC_015514.1"/>
</dbReference>
<feature type="region of interest" description="Disordered" evidence="1">
    <location>
        <begin position="460"/>
        <end position="482"/>
    </location>
</feature>
<dbReference type="EMBL" id="CP002666">
    <property type="protein sequence ID" value="AEE44793.1"/>
    <property type="molecule type" value="Genomic_DNA"/>
</dbReference>
<feature type="domain" description="Helicase XPB/Ssl2 N-terminal" evidence="2">
    <location>
        <begin position="501"/>
        <end position="621"/>
    </location>
</feature>
<name>F4GYS4_CELFA</name>
<dbReference type="STRING" id="590998.Celf_0653"/>
<dbReference type="AlphaFoldDB" id="F4GYS4"/>
<organism evidence="3 4">
    <name type="scientific">Cellulomonas fimi (strain ATCC 484 / DSM 20113 / JCM 1341 / CCUG 24087 / LMG 16345 / NBRC 15513 / NCIMB 8980 / NCTC 7547 / NRS-133)</name>
    <dbReference type="NCBI Taxonomy" id="590998"/>
    <lineage>
        <taxon>Bacteria</taxon>
        <taxon>Bacillati</taxon>
        <taxon>Actinomycetota</taxon>
        <taxon>Actinomycetes</taxon>
        <taxon>Micrococcales</taxon>
        <taxon>Cellulomonadaceae</taxon>
        <taxon>Cellulomonas</taxon>
    </lineage>
</organism>
<dbReference type="eggNOG" id="COG2378">
    <property type="taxonomic scope" value="Bacteria"/>
</dbReference>
<dbReference type="Pfam" id="PF13625">
    <property type="entry name" value="Helicase_C_3"/>
    <property type="match status" value="1"/>
</dbReference>
<feature type="compositionally biased region" description="Low complexity" evidence="1">
    <location>
        <begin position="766"/>
        <end position="792"/>
    </location>
</feature>
<feature type="region of interest" description="Disordered" evidence="1">
    <location>
        <begin position="710"/>
        <end position="804"/>
    </location>
</feature>
<gene>
    <name evidence="3" type="ordered locus">Celf_0653</name>
</gene>
<evidence type="ECO:0000313" key="3">
    <source>
        <dbReference type="EMBL" id="AEE44793.1"/>
    </source>
</evidence>
<proteinExistence type="predicted"/>
<evidence type="ECO:0000259" key="2">
    <source>
        <dbReference type="Pfam" id="PF13625"/>
    </source>
</evidence>
<sequence length="896" mass="91826">MATFTGYLRSCGDDDLVALLRLRPDLASPSPSTLSSLAVRATSRASLERALAAVDAGVLQVLEAVVALEDPGPVTTDDLRAAVGGPDPAAQAHVAASLADAHARALVHPAAPQDVDGPWHSAPGLAELLGPYPAGLAPAEHRRADGHAPAPALPDDPAAVRALLDDAPAGARQVVDALLWGPPVGLAPTNATATAAAVQWLLRRGLLAHGDSRHVVLPRRVALVLRGGRTHRAPALPPPAPDAPHRNPGLVAAESVAAGEHLVRHVSRLAHLWERQPAPVLRSGGLGVRELRRVAAALDVEEQEAAFVVELAGAAGLVADDGEESPAFAPTLDLDDWAALDVPQRWAVLARTWLATPRTPWLVGGRDERGTVRAALDPELHRAWAPRLRRAVLGVLAALPEGTAPSTHQVLDALRWRTPRSVPPETAVAAVLSEAGRLGVVGAGALSPAGRALLVAAEGEGAGGSGGTGPGGSDRVDGARDDGDAPAAAFAAALPPAVDEVLLQGDLTGIVPGRPSPALEALLDATAQVESRGGALTVRFTPDSVRGALDAGATAEQLLADLGAHARGVLPQPLVYLVRDAARRHGRLRAGTASSYVRADDPALLAGLADDPRLADLGLVLLAPTVLAAQATTRELVDALRAHGLAPVTEGRDGEVLHLAPVVRRVGRRGAAAARRRAGAVAATTATHGVRDPLPDDRLAALVPELRRAEAEQVTAPATRASTGPARDRDARDARRPGTAGHAGDAQATPGRAVREAAPSAPPGPADASRATTPARSAGSARPAPDGAAAPRRPMDPTTAAGEGTQDPVAALVLLREAAVERSTVWVELVGPQGVPERRLLRPVHVEGGRLRAVDPAREAELTVAVHRIASVARADDDPPGTPGGPTDADEAEETT</sequence>
<evidence type="ECO:0000313" key="4">
    <source>
        <dbReference type="Proteomes" id="UP000008460"/>
    </source>
</evidence>
<dbReference type="Proteomes" id="UP000008460">
    <property type="component" value="Chromosome"/>
</dbReference>